<accession>A0A0D7WZJ2</accession>
<proteinExistence type="predicted"/>
<reference evidence="1 2" key="1">
    <citation type="submission" date="2014-11" db="EMBL/GenBank/DDBJ databases">
        <title>Draft Genome Sequences of Paenibacillus polymyxa NRRL B-30509 and Paenibacillus terrae NRRL B-30644, Strains from a Poultry Environment that Produce Tridecaptin A and Paenicidins.</title>
        <authorList>
            <person name="van Belkum M.J."/>
            <person name="Lohans C.T."/>
            <person name="Vederas J.C."/>
        </authorList>
    </citation>
    <scope>NUCLEOTIDE SEQUENCE [LARGE SCALE GENOMIC DNA]</scope>
    <source>
        <strain evidence="1 2">NRRL B-30644</strain>
    </source>
</reference>
<evidence type="ECO:0000313" key="1">
    <source>
        <dbReference type="EMBL" id="KJD44616.1"/>
    </source>
</evidence>
<comment type="caution">
    <text evidence="1">The sequence shown here is derived from an EMBL/GenBank/DDBJ whole genome shotgun (WGS) entry which is preliminary data.</text>
</comment>
<gene>
    <name evidence="1" type="ORF">QD47_16010</name>
</gene>
<dbReference type="EMBL" id="JTHP01000032">
    <property type="protein sequence ID" value="KJD44616.1"/>
    <property type="molecule type" value="Genomic_DNA"/>
</dbReference>
<evidence type="ECO:0000313" key="2">
    <source>
        <dbReference type="Proteomes" id="UP000032534"/>
    </source>
</evidence>
<organism evidence="1 2">
    <name type="scientific">Paenibacillus terrae</name>
    <dbReference type="NCBI Taxonomy" id="159743"/>
    <lineage>
        <taxon>Bacteria</taxon>
        <taxon>Bacillati</taxon>
        <taxon>Bacillota</taxon>
        <taxon>Bacilli</taxon>
        <taxon>Bacillales</taxon>
        <taxon>Paenibacillaceae</taxon>
        <taxon>Paenibacillus</taxon>
    </lineage>
</organism>
<sequence length="66" mass="7409">MFGGFLWLFYDKSAQSHIVVVTLTLLIAVEEALELKLITSMTTVVPTIKLVFMIHHNSMLLGLLYG</sequence>
<name>A0A0D7WZJ2_9BACL</name>
<dbReference type="Proteomes" id="UP000032534">
    <property type="component" value="Unassembled WGS sequence"/>
</dbReference>
<protein>
    <submittedName>
        <fullName evidence="1">Uncharacterized protein</fullName>
    </submittedName>
</protein>
<keyword evidence="2" id="KW-1185">Reference proteome</keyword>
<dbReference type="PATRIC" id="fig|159743.3.peg.3559"/>
<dbReference type="AlphaFoldDB" id="A0A0D7WZJ2"/>